<evidence type="ECO:0000256" key="3">
    <source>
        <dbReference type="ARBA" id="ARBA00012027"/>
    </source>
</evidence>
<feature type="chain" id="PRO_5003938632" description="phospholipase D" evidence="7">
    <location>
        <begin position="19"/>
        <end position="463"/>
    </location>
</feature>
<keyword evidence="5" id="KW-0442">Lipid degradation</keyword>
<dbReference type="PROSITE" id="PS51257">
    <property type="entry name" value="PROKAR_LIPOPROTEIN"/>
    <property type="match status" value="1"/>
</dbReference>
<protein>
    <recommendedName>
        <fullName evidence="3">phospholipase D</fullName>
        <ecNumber evidence="3">3.1.4.4</ecNumber>
    </recommendedName>
</protein>
<keyword evidence="10" id="KW-1185">Reference proteome</keyword>
<dbReference type="EC" id="3.1.4.4" evidence="3"/>
<dbReference type="GO" id="GO:0016042">
    <property type="term" value="P:lipid catabolic process"/>
    <property type="evidence" value="ECO:0007669"/>
    <property type="project" value="UniProtKB-KW"/>
</dbReference>
<dbReference type="PATRIC" id="fig|111780.3.peg.3421"/>
<evidence type="ECO:0000256" key="4">
    <source>
        <dbReference type="ARBA" id="ARBA00022801"/>
    </source>
</evidence>
<dbReference type="Pfam" id="PF13091">
    <property type="entry name" value="PLDc_2"/>
    <property type="match status" value="2"/>
</dbReference>
<dbReference type="SUPFAM" id="SSF56024">
    <property type="entry name" value="Phospholipase D/nuclease"/>
    <property type="match status" value="2"/>
</dbReference>
<evidence type="ECO:0000259" key="8">
    <source>
        <dbReference type="PROSITE" id="PS50035"/>
    </source>
</evidence>
<feature type="signal peptide" evidence="7">
    <location>
        <begin position="1"/>
        <end position="18"/>
    </location>
</feature>
<evidence type="ECO:0000313" key="10">
    <source>
        <dbReference type="Proteomes" id="UP000010473"/>
    </source>
</evidence>
<feature type="domain" description="PLD phosphodiesterase" evidence="8">
    <location>
        <begin position="385"/>
        <end position="412"/>
    </location>
</feature>
<dbReference type="CDD" id="cd09173">
    <property type="entry name" value="PLDc_Nuc_like_unchar1_2"/>
    <property type="match status" value="1"/>
</dbReference>
<evidence type="ECO:0000256" key="1">
    <source>
        <dbReference type="ARBA" id="ARBA00000798"/>
    </source>
</evidence>
<dbReference type="Gene3D" id="3.30.870.10">
    <property type="entry name" value="Endonuclease Chain A"/>
    <property type="match status" value="2"/>
</dbReference>
<keyword evidence="6" id="KW-0443">Lipid metabolism</keyword>
<dbReference type="GO" id="GO:0004630">
    <property type="term" value="F:phospholipase D activity"/>
    <property type="evidence" value="ECO:0007669"/>
    <property type="project" value="UniProtKB-EC"/>
</dbReference>
<dbReference type="InterPro" id="IPR025202">
    <property type="entry name" value="PLD-like_dom"/>
</dbReference>
<gene>
    <name evidence="9" type="ordered locus">Sta7437_3298</name>
</gene>
<dbReference type="Proteomes" id="UP000010473">
    <property type="component" value="Chromosome"/>
</dbReference>
<evidence type="ECO:0000313" key="9">
    <source>
        <dbReference type="EMBL" id="AFZ36805.1"/>
    </source>
</evidence>
<dbReference type="GO" id="GO:0016891">
    <property type="term" value="F:RNA endonuclease activity producing 5'-phosphomonoesters, hydrolytic mechanism"/>
    <property type="evidence" value="ECO:0007669"/>
    <property type="project" value="TreeGrafter"/>
</dbReference>
<proteinExistence type="inferred from homology"/>
<comment type="catalytic activity">
    <reaction evidence="1">
        <text>a 1,2-diacyl-sn-glycero-3-phosphocholine + H2O = a 1,2-diacyl-sn-glycero-3-phosphate + choline + H(+)</text>
        <dbReference type="Rhea" id="RHEA:14445"/>
        <dbReference type="ChEBI" id="CHEBI:15354"/>
        <dbReference type="ChEBI" id="CHEBI:15377"/>
        <dbReference type="ChEBI" id="CHEBI:15378"/>
        <dbReference type="ChEBI" id="CHEBI:57643"/>
        <dbReference type="ChEBI" id="CHEBI:58608"/>
        <dbReference type="EC" id="3.1.4.4"/>
    </reaction>
</comment>
<comment type="similarity">
    <text evidence="2">Belongs to the phospholipase D family.</text>
</comment>
<dbReference type="KEGG" id="scs:Sta7437_3298"/>
<dbReference type="STRING" id="111780.Sta7437_3298"/>
<dbReference type="PROSITE" id="PS00018">
    <property type="entry name" value="EF_HAND_1"/>
    <property type="match status" value="1"/>
</dbReference>
<dbReference type="EMBL" id="CP003653">
    <property type="protein sequence ID" value="AFZ36805.1"/>
    <property type="molecule type" value="Genomic_DNA"/>
</dbReference>
<dbReference type="OrthoDB" id="155099at2"/>
<dbReference type="eggNOG" id="COG1502">
    <property type="taxonomic scope" value="Bacteria"/>
</dbReference>
<dbReference type="AlphaFoldDB" id="K9XW40"/>
<sequence length="463" mass="52277">MSKYLIIYCLILSSFVSACHSSSSKTINLKQDQFIQVYFNYQADLGNSYTDPYRKITRPGDDLEAVILKEINAAQSSIDLAVQEFKLPKIAKALVQKYRSGVKVRVILENNYSLPLSQLSLTEVNRLASRDRSKYQDFLALIDSNQDGRLSNSEIAQGDALIIFKNAGIPLIDDTADGSKGSGLMHHKFMIIDRKIVLTGSVNYTLSDIHGDFTNLETRGNANNLLVINNQQLARLFTEEFNYMWGDGVGGNFDSLFGLAKPYRSPQQLVWNDTTVEIQFSPTSPSKDWELSSNGLIGKTISNADNSIDLALFVFSEQKLVDLLAQAQQKQVKIQGIFEPEFALRSYSEVLDMWGVALRDRCKYEANNNPWKKSINTVGIAQLVKGDKLHHKFAVIDRNTVITGSHNWSEAANYNNDENLLIIKNATVAQHFQQQFNLLYEQTKLEIPPYFQTKLAKQQQQCF</sequence>
<dbReference type="PROSITE" id="PS50035">
    <property type="entry name" value="PLD"/>
    <property type="match status" value="2"/>
</dbReference>
<dbReference type="InterPro" id="IPR051406">
    <property type="entry name" value="PLD_domain"/>
</dbReference>
<dbReference type="HOGENOM" id="CLU_038899_0_0_3"/>
<dbReference type="SMART" id="SM00155">
    <property type="entry name" value="PLDc"/>
    <property type="match status" value="2"/>
</dbReference>
<organism evidence="9 10">
    <name type="scientific">Stanieria cyanosphaera (strain ATCC 29371 / PCC 7437)</name>
    <dbReference type="NCBI Taxonomy" id="111780"/>
    <lineage>
        <taxon>Bacteria</taxon>
        <taxon>Bacillati</taxon>
        <taxon>Cyanobacteriota</taxon>
        <taxon>Cyanophyceae</taxon>
        <taxon>Pleurocapsales</taxon>
        <taxon>Dermocarpellaceae</taxon>
        <taxon>Stanieria</taxon>
    </lineage>
</organism>
<dbReference type="PANTHER" id="PTHR43856">
    <property type="entry name" value="CARDIOLIPIN HYDROLASE"/>
    <property type="match status" value="1"/>
</dbReference>
<reference evidence="10" key="1">
    <citation type="journal article" date="2013" name="Proc. Natl. Acad. Sci. U.S.A.">
        <title>Improving the coverage of the cyanobacterial phylum using diversity-driven genome sequencing.</title>
        <authorList>
            <person name="Shih P.M."/>
            <person name="Wu D."/>
            <person name="Latifi A."/>
            <person name="Axen S.D."/>
            <person name="Fewer D.P."/>
            <person name="Talla E."/>
            <person name="Calteau A."/>
            <person name="Cai F."/>
            <person name="Tandeau de Marsac N."/>
            <person name="Rippka R."/>
            <person name="Herdman M."/>
            <person name="Sivonen K."/>
            <person name="Coursin T."/>
            <person name="Laurent T."/>
            <person name="Goodwin L."/>
            <person name="Nolan M."/>
            <person name="Davenport K.W."/>
            <person name="Han C.S."/>
            <person name="Rubin E.M."/>
            <person name="Eisen J.A."/>
            <person name="Woyke T."/>
            <person name="Gugger M."/>
            <person name="Kerfeld C.A."/>
        </authorList>
    </citation>
    <scope>NUCLEOTIDE SEQUENCE [LARGE SCALE GENOMIC DNA]</scope>
    <source>
        <strain evidence="10">ATCC 29371 / PCC 7437</strain>
    </source>
</reference>
<dbReference type="CDD" id="cd09116">
    <property type="entry name" value="PLDc_Nuc_like"/>
    <property type="match status" value="1"/>
</dbReference>
<evidence type="ECO:0000256" key="7">
    <source>
        <dbReference type="SAM" id="SignalP"/>
    </source>
</evidence>
<evidence type="ECO:0000256" key="6">
    <source>
        <dbReference type="ARBA" id="ARBA00023098"/>
    </source>
</evidence>
<dbReference type="PANTHER" id="PTHR43856:SF1">
    <property type="entry name" value="MITOCHONDRIAL CARDIOLIPIN HYDROLASE"/>
    <property type="match status" value="1"/>
</dbReference>
<name>K9XW40_STAC7</name>
<accession>K9XW40</accession>
<feature type="domain" description="PLD phosphodiesterase" evidence="8">
    <location>
        <begin position="181"/>
        <end position="208"/>
    </location>
</feature>
<dbReference type="GO" id="GO:0006793">
    <property type="term" value="P:phosphorus metabolic process"/>
    <property type="evidence" value="ECO:0007669"/>
    <property type="project" value="UniProtKB-ARBA"/>
</dbReference>
<evidence type="ECO:0000256" key="2">
    <source>
        <dbReference type="ARBA" id="ARBA00008664"/>
    </source>
</evidence>
<keyword evidence="7" id="KW-0732">Signal</keyword>
<dbReference type="InterPro" id="IPR018247">
    <property type="entry name" value="EF_Hand_1_Ca_BS"/>
</dbReference>
<evidence type="ECO:0000256" key="5">
    <source>
        <dbReference type="ARBA" id="ARBA00022963"/>
    </source>
</evidence>
<keyword evidence="4" id="KW-0378">Hydrolase</keyword>
<dbReference type="InterPro" id="IPR001736">
    <property type="entry name" value="PLipase_D/transphosphatidylase"/>
</dbReference>